<dbReference type="EMBL" id="OA565161">
    <property type="protein sequence ID" value="CAD7196425.1"/>
    <property type="molecule type" value="Genomic_DNA"/>
</dbReference>
<reference evidence="2" key="1">
    <citation type="submission" date="2020-11" db="EMBL/GenBank/DDBJ databases">
        <authorList>
            <person name="Tran Van P."/>
        </authorList>
    </citation>
    <scope>NUCLEOTIDE SEQUENCE</scope>
</reference>
<feature type="region of interest" description="Disordered" evidence="1">
    <location>
        <begin position="133"/>
        <end position="152"/>
    </location>
</feature>
<organism evidence="2">
    <name type="scientific">Timema douglasi</name>
    <name type="common">Walking stick</name>
    <dbReference type="NCBI Taxonomy" id="61478"/>
    <lineage>
        <taxon>Eukaryota</taxon>
        <taxon>Metazoa</taxon>
        <taxon>Ecdysozoa</taxon>
        <taxon>Arthropoda</taxon>
        <taxon>Hexapoda</taxon>
        <taxon>Insecta</taxon>
        <taxon>Pterygota</taxon>
        <taxon>Neoptera</taxon>
        <taxon>Polyneoptera</taxon>
        <taxon>Phasmatodea</taxon>
        <taxon>Timematodea</taxon>
        <taxon>Timematoidea</taxon>
        <taxon>Timematidae</taxon>
        <taxon>Timema</taxon>
    </lineage>
</organism>
<feature type="compositionally biased region" description="Low complexity" evidence="1">
    <location>
        <begin position="61"/>
        <end position="83"/>
    </location>
</feature>
<evidence type="ECO:0000256" key="1">
    <source>
        <dbReference type="SAM" id="MobiDB-lite"/>
    </source>
</evidence>
<name>A0A7R8Z8Z1_TIMDO</name>
<accession>A0A7R8Z8Z1</accession>
<proteinExistence type="predicted"/>
<gene>
    <name evidence="2" type="ORF">TDIB3V08_LOCUS2776</name>
</gene>
<feature type="region of interest" description="Disordered" evidence="1">
    <location>
        <begin position="61"/>
        <end position="112"/>
    </location>
</feature>
<evidence type="ECO:0000313" key="2">
    <source>
        <dbReference type="EMBL" id="CAD7196425.1"/>
    </source>
</evidence>
<sequence length="152" mass="15745">MRSPKQNYSNEGTLVGYSSPMASLVLTDSFDKLPDQIMDWSPGGAPQQQLSVVTTVWGVTTSTQSGPHGGNVAAGAGYGQQQGPPNKQGTPFASVGYRQGAPPGTLDQDSNLDIPVIGNPVCCERDALGQCGLTGGPRAEGGSRSLKLWPSQ</sequence>
<protein>
    <submittedName>
        <fullName evidence="2">Uncharacterized protein</fullName>
    </submittedName>
</protein>
<dbReference type="AlphaFoldDB" id="A0A7R8Z8Z1"/>